<dbReference type="PANTHER" id="PTHR24148:SF64">
    <property type="entry name" value="HETEROKARYON INCOMPATIBILITY DOMAIN-CONTAINING PROTEIN"/>
    <property type="match status" value="1"/>
</dbReference>
<dbReference type="PANTHER" id="PTHR24148">
    <property type="entry name" value="ANKYRIN REPEAT DOMAIN-CONTAINING PROTEIN 39 HOMOLOG-RELATED"/>
    <property type="match status" value="1"/>
</dbReference>
<dbReference type="EMBL" id="JADGJD010001082">
    <property type="protein sequence ID" value="KAJ3046833.1"/>
    <property type="molecule type" value="Genomic_DNA"/>
</dbReference>
<comment type="caution">
    <text evidence="2">The sequence shown here is derived from an EMBL/GenBank/DDBJ whole genome shotgun (WGS) entry which is preliminary data.</text>
</comment>
<dbReference type="AlphaFoldDB" id="A0AAD5X2J4"/>
<gene>
    <name evidence="2" type="ORF">HK097_000477</name>
</gene>
<evidence type="ECO:0000313" key="3">
    <source>
        <dbReference type="Proteomes" id="UP001212841"/>
    </source>
</evidence>
<dbReference type="InterPro" id="IPR010730">
    <property type="entry name" value="HET"/>
</dbReference>
<evidence type="ECO:0000313" key="2">
    <source>
        <dbReference type="EMBL" id="KAJ3046833.1"/>
    </source>
</evidence>
<dbReference type="InterPro" id="IPR052895">
    <property type="entry name" value="HetReg/Transcr_Mod"/>
</dbReference>
<organism evidence="2 3">
    <name type="scientific">Rhizophlyctis rosea</name>
    <dbReference type="NCBI Taxonomy" id="64517"/>
    <lineage>
        <taxon>Eukaryota</taxon>
        <taxon>Fungi</taxon>
        <taxon>Fungi incertae sedis</taxon>
        <taxon>Chytridiomycota</taxon>
        <taxon>Chytridiomycota incertae sedis</taxon>
        <taxon>Chytridiomycetes</taxon>
        <taxon>Rhizophlyctidales</taxon>
        <taxon>Rhizophlyctidaceae</taxon>
        <taxon>Rhizophlyctis</taxon>
    </lineage>
</organism>
<name>A0AAD5X2J4_9FUNG</name>
<protein>
    <recommendedName>
        <fullName evidence="1">Heterokaryon incompatibility domain-containing protein</fullName>
    </recommendedName>
</protein>
<evidence type="ECO:0000259" key="1">
    <source>
        <dbReference type="Pfam" id="PF06985"/>
    </source>
</evidence>
<accession>A0AAD5X2J4</accession>
<sequence length="582" mass="65077">MKPQQEINMYEICSLNTSPNAMIDTQWTRSLLRSLDESAETYQQQSWSTIAAKRPGADQRHHFDHSHLQFWDKLYQTTSISDLREIDLIPSIPCEVAYLPNKLVDVEDWQIVHTSTLSKSPSPIIYCAISYTWDFGLPDCSAALQLSGLTWPTTSTTLEGYQWARNLAIAAGFRYLWMDALCMDQSVESTAARMREATRMCEYYSRASTCFVFLENPSKSQHLTNPDSSIPKWFQRVWTLQEAWLPIQCIFVVGSVNETKVMTDHHMYWHLSDMKSNLPSGEETPEVVRGLDAAIAVMSSSWMPTPTSLRHQLSVRQCTYETDRVNGVLGLAALWADVAALPVGAHGVSEDILAAHIYKNSILDWALSGRLTGRIGNDDIAWQRVSCPVGRPWHAGHIVYQQEAEWIGQSGGDILVKEGYEVIGSKDRFTQKEPLSFTAAVAYLPERVRDQARLILEANARRWGTNEMGNTGVFDEAMVTNDGDISLLYDIVTVDGCRKGSIKSTTLDNGHLKISTDVGRLRIGGYVGYKIYREGQLAFVPRGMFSYGVTELVVTSFANVIISSTPSDAPPDAPPNAPEKEP</sequence>
<dbReference type="Pfam" id="PF06985">
    <property type="entry name" value="HET"/>
    <property type="match status" value="1"/>
</dbReference>
<proteinExistence type="predicted"/>
<keyword evidence="3" id="KW-1185">Reference proteome</keyword>
<dbReference type="Proteomes" id="UP001212841">
    <property type="component" value="Unassembled WGS sequence"/>
</dbReference>
<feature type="domain" description="Heterokaryon incompatibility" evidence="1">
    <location>
        <begin position="126"/>
        <end position="224"/>
    </location>
</feature>
<reference evidence="2" key="1">
    <citation type="submission" date="2020-05" db="EMBL/GenBank/DDBJ databases">
        <title>Phylogenomic resolution of chytrid fungi.</title>
        <authorList>
            <person name="Stajich J.E."/>
            <person name="Amses K."/>
            <person name="Simmons R."/>
            <person name="Seto K."/>
            <person name="Myers J."/>
            <person name="Bonds A."/>
            <person name="Quandt C.A."/>
            <person name="Barry K."/>
            <person name="Liu P."/>
            <person name="Grigoriev I."/>
            <person name="Longcore J.E."/>
            <person name="James T.Y."/>
        </authorList>
    </citation>
    <scope>NUCLEOTIDE SEQUENCE</scope>
    <source>
        <strain evidence="2">JEL0318</strain>
    </source>
</reference>